<proteinExistence type="predicted"/>
<dbReference type="RefSeq" id="WP_131179659.1">
    <property type="nucleotide sequence ID" value="NZ_QJUI01000006.1"/>
</dbReference>
<keyword evidence="2" id="KW-1185">Reference proteome</keyword>
<dbReference type="Proteomes" id="UP000292302">
    <property type="component" value="Unassembled WGS sequence"/>
</dbReference>
<gene>
    <name evidence="1" type="ORF">DNK06_08835</name>
</gene>
<accession>A0A4Q9QPG9</accession>
<protein>
    <submittedName>
        <fullName evidence="1">Uncharacterized protein</fullName>
    </submittedName>
</protein>
<dbReference type="OrthoDB" id="9889033at2"/>
<name>A0A4Q9QPG9_9GAMM</name>
<sequence length="75" mass="8338">MNLQTSPVDRLDDTSMASRAATIKHLLTYADQLEIILRYQVEPTLRGVDRDLAARVYSLRQQIKLCGIVLGGGHA</sequence>
<evidence type="ECO:0000313" key="2">
    <source>
        <dbReference type="Proteomes" id="UP000292302"/>
    </source>
</evidence>
<reference evidence="1 2" key="1">
    <citation type="submission" date="2018-06" db="EMBL/GenBank/DDBJ databases">
        <title>Three novel Pseudomonas species isolated from symptomatic oak.</title>
        <authorList>
            <person name="Bueno-Gonzalez V."/>
            <person name="Brady C."/>
        </authorList>
    </citation>
    <scope>NUCLEOTIDE SEQUENCE [LARGE SCALE GENOMIC DNA]</scope>
    <source>
        <strain evidence="1 2">P9A</strain>
    </source>
</reference>
<dbReference type="AlphaFoldDB" id="A0A4Q9QPG9"/>
<dbReference type="EMBL" id="QJUI01000006">
    <property type="protein sequence ID" value="TBU81205.1"/>
    <property type="molecule type" value="Genomic_DNA"/>
</dbReference>
<evidence type="ECO:0000313" key="1">
    <source>
        <dbReference type="EMBL" id="TBU81205.1"/>
    </source>
</evidence>
<comment type="caution">
    <text evidence="1">The sequence shown here is derived from an EMBL/GenBank/DDBJ whole genome shotgun (WGS) entry which is preliminary data.</text>
</comment>
<organism evidence="1 2">
    <name type="scientific">Phytopseudomonas daroniae</name>
    <dbReference type="NCBI Taxonomy" id="2487519"/>
    <lineage>
        <taxon>Bacteria</taxon>
        <taxon>Pseudomonadati</taxon>
        <taxon>Pseudomonadota</taxon>
        <taxon>Gammaproteobacteria</taxon>
        <taxon>Pseudomonadales</taxon>
        <taxon>Pseudomonadaceae</taxon>
        <taxon>Phytopseudomonas</taxon>
    </lineage>
</organism>